<protein>
    <recommendedName>
        <fullName evidence="6">chitin deacetylase</fullName>
        <ecNumber evidence="6">3.5.1.41</ecNumber>
    </recommendedName>
</protein>
<evidence type="ECO:0000256" key="7">
    <source>
        <dbReference type="ARBA" id="ARBA00048494"/>
    </source>
</evidence>
<evidence type="ECO:0000256" key="2">
    <source>
        <dbReference type="ARBA" id="ARBA00022723"/>
    </source>
</evidence>
<organism evidence="9 10">
    <name type="scientific">Myriangium duriaei CBS 260.36</name>
    <dbReference type="NCBI Taxonomy" id="1168546"/>
    <lineage>
        <taxon>Eukaryota</taxon>
        <taxon>Fungi</taxon>
        <taxon>Dikarya</taxon>
        <taxon>Ascomycota</taxon>
        <taxon>Pezizomycotina</taxon>
        <taxon>Dothideomycetes</taxon>
        <taxon>Dothideomycetidae</taxon>
        <taxon>Myriangiales</taxon>
        <taxon>Myriangiaceae</taxon>
        <taxon>Myriangium</taxon>
    </lineage>
</organism>
<keyword evidence="5" id="KW-0170">Cobalt</keyword>
<dbReference type="GO" id="GO:0016020">
    <property type="term" value="C:membrane"/>
    <property type="evidence" value="ECO:0007669"/>
    <property type="project" value="TreeGrafter"/>
</dbReference>
<keyword evidence="2" id="KW-0479">Metal-binding</keyword>
<comment type="cofactor">
    <cofactor evidence="1">
        <name>Co(2+)</name>
        <dbReference type="ChEBI" id="CHEBI:48828"/>
    </cofactor>
</comment>
<reference evidence="9" key="1">
    <citation type="journal article" date="2020" name="Stud. Mycol.">
        <title>101 Dothideomycetes genomes: a test case for predicting lifestyles and emergence of pathogens.</title>
        <authorList>
            <person name="Haridas S."/>
            <person name="Albert R."/>
            <person name="Binder M."/>
            <person name="Bloem J."/>
            <person name="Labutti K."/>
            <person name="Salamov A."/>
            <person name="Andreopoulos B."/>
            <person name="Baker S."/>
            <person name="Barry K."/>
            <person name="Bills G."/>
            <person name="Bluhm B."/>
            <person name="Cannon C."/>
            <person name="Castanera R."/>
            <person name="Culley D."/>
            <person name="Daum C."/>
            <person name="Ezra D."/>
            <person name="Gonzalez J."/>
            <person name="Henrissat B."/>
            <person name="Kuo A."/>
            <person name="Liang C."/>
            <person name="Lipzen A."/>
            <person name="Lutzoni F."/>
            <person name="Magnuson J."/>
            <person name="Mondo S."/>
            <person name="Nolan M."/>
            <person name="Ohm R."/>
            <person name="Pangilinan J."/>
            <person name="Park H.-J."/>
            <person name="Ramirez L."/>
            <person name="Alfaro M."/>
            <person name="Sun H."/>
            <person name="Tritt A."/>
            <person name="Yoshinaga Y."/>
            <person name="Zwiers L.-H."/>
            <person name="Turgeon B."/>
            <person name="Goodwin S."/>
            <person name="Spatafora J."/>
            <person name="Crous P."/>
            <person name="Grigoriev I."/>
        </authorList>
    </citation>
    <scope>NUCLEOTIDE SEQUENCE</scope>
    <source>
        <strain evidence="9">CBS 260.36</strain>
    </source>
</reference>
<dbReference type="Pfam" id="PF01522">
    <property type="entry name" value="Polysacc_deac_1"/>
    <property type="match status" value="1"/>
</dbReference>
<sequence>MAIRPLWPHSAPACISITMDNLAEAADLHRGIHPPSTPLGQHPSLSCLPRLLSALAQRDLPATYFVEGWNNAHYPHILKQVIDKGHEVGFHAWQHEVWKNLDAETELGNLDRSVKDLEKEVGIGYKGFRPPGGGVTERTLGLLKERGFSYISPAAERCAVVDGVAVVPFQWRDIDAYFYMESTKALRVGRGEGESPITPEEMGRRLKGRIDEVIRDGGYLALLFHPFLTIDKDRLRVAEEVLDYVKKKEQAGVWVARCRDVAEWVLGHEEEFGADPGWDNAEWKKK</sequence>
<dbReference type="AlphaFoldDB" id="A0A9P4MFQ9"/>
<keyword evidence="4" id="KW-0119">Carbohydrate metabolism</keyword>
<keyword evidence="10" id="KW-1185">Reference proteome</keyword>
<dbReference type="Proteomes" id="UP000799439">
    <property type="component" value="Unassembled WGS sequence"/>
</dbReference>
<dbReference type="EMBL" id="ML996086">
    <property type="protein sequence ID" value="KAF2152685.1"/>
    <property type="molecule type" value="Genomic_DNA"/>
</dbReference>
<feature type="domain" description="NodB homology" evidence="8">
    <location>
        <begin position="32"/>
        <end position="256"/>
    </location>
</feature>
<dbReference type="GO" id="GO:0004099">
    <property type="term" value="F:chitin deacetylase activity"/>
    <property type="evidence" value="ECO:0007669"/>
    <property type="project" value="UniProtKB-EC"/>
</dbReference>
<dbReference type="PANTHER" id="PTHR10587">
    <property type="entry name" value="GLYCOSYL TRANSFERASE-RELATED"/>
    <property type="match status" value="1"/>
</dbReference>
<keyword evidence="4" id="KW-0624">Polysaccharide degradation</keyword>
<evidence type="ECO:0000256" key="3">
    <source>
        <dbReference type="ARBA" id="ARBA00022801"/>
    </source>
</evidence>
<keyword evidence="4" id="KW-0146">Chitin degradation</keyword>
<dbReference type="GO" id="GO:0006032">
    <property type="term" value="P:chitin catabolic process"/>
    <property type="evidence" value="ECO:0007669"/>
    <property type="project" value="UniProtKB-KW"/>
</dbReference>
<evidence type="ECO:0000256" key="1">
    <source>
        <dbReference type="ARBA" id="ARBA00001941"/>
    </source>
</evidence>
<comment type="catalytic activity">
    <reaction evidence="7">
        <text>[(1-&gt;4)-N-acetyl-beta-D-glucosaminyl](n) + n H2O = chitosan + n acetate</text>
        <dbReference type="Rhea" id="RHEA:10464"/>
        <dbReference type="Rhea" id="RHEA-COMP:9593"/>
        <dbReference type="Rhea" id="RHEA-COMP:9597"/>
        <dbReference type="ChEBI" id="CHEBI:15377"/>
        <dbReference type="ChEBI" id="CHEBI:17029"/>
        <dbReference type="ChEBI" id="CHEBI:30089"/>
        <dbReference type="ChEBI" id="CHEBI:57704"/>
        <dbReference type="EC" id="3.5.1.41"/>
    </reaction>
    <physiologicalReaction direction="left-to-right" evidence="7">
        <dbReference type="Rhea" id="RHEA:10465"/>
    </physiologicalReaction>
</comment>
<dbReference type="PANTHER" id="PTHR10587:SF133">
    <property type="entry name" value="CHITIN DEACETYLASE 1-RELATED"/>
    <property type="match status" value="1"/>
</dbReference>
<dbReference type="GO" id="GO:0005975">
    <property type="term" value="P:carbohydrate metabolic process"/>
    <property type="evidence" value="ECO:0007669"/>
    <property type="project" value="InterPro"/>
</dbReference>
<evidence type="ECO:0000256" key="6">
    <source>
        <dbReference type="ARBA" id="ARBA00024056"/>
    </source>
</evidence>
<evidence type="ECO:0000256" key="5">
    <source>
        <dbReference type="ARBA" id="ARBA00023285"/>
    </source>
</evidence>
<keyword evidence="3 9" id="KW-0378">Hydrolase</keyword>
<comment type="caution">
    <text evidence="9">The sequence shown here is derived from an EMBL/GenBank/DDBJ whole genome shotgun (WGS) entry which is preliminary data.</text>
</comment>
<dbReference type="EC" id="3.5.1.41" evidence="6"/>
<name>A0A9P4MFQ9_9PEZI</name>
<dbReference type="SUPFAM" id="SSF88713">
    <property type="entry name" value="Glycoside hydrolase/deacetylase"/>
    <property type="match status" value="1"/>
</dbReference>
<evidence type="ECO:0000313" key="10">
    <source>
        <dbReference type="Proteomes" id="UP000799439"/>
    </source>
</evidence>
<dbReference type="GO" id="GO:0009272">
    <property type="term" value="P:fungal-type cell wall biogenesis"/>
    <property type="evidence" value="ECO:0007669"/>
    <property type="project" value="UniProtKB-ARBA"/>
</dbReference>
<evidence type="ECO:0000259" key="8">
    <source>
        <dbReference type="PROSITE" id="PS51677"/>
    </source>
</evidence>
<dbReference type="PROSITE" id="PS51677">
    <property type="entry name" value="NODB"/>
    <property type="match status" value="1"/>
</dbReference>
<accession>A0A9P4MFQ9</accession>
<gene>
    <name evidence="9" type="ORF">K461DRAFT_268591</name>
</gene>
<dbReference type="OrthoDB" id="3162524at2759"/>
<dbReference type="Gene3D" id="3.20.20.370">
    <property type="entry name" value="Glycoside hydrolase/deacetylase"/>
    <property type="match status" value="1"/>
</dbReference>
<dbReference type="InterPro" id="IPR050248">
    <property type="entry name" value="Polysacc_deacetylase_ArnD"/>
</dbReference>
<dbReference type="InterPro" id="IPR011330">
    <property type="entry name" value="Glyco_hydro/deAcase_b/a-brl"/>
</dbReference>
<evidence type="ECO:0000256" key="4">
    <source>
        <dbReference type="ARBA" id="ARBA00023024"/>
    </source>
</evidence>
<proteinExistence type="predicted"/>
<evidence type="ECO:0000313" key="9">
    <source>
        <dbReference type="EMBL" id="KAF2152685.1"/>
    </source>
</evidence>
<dbReference type="InterPro" id="IPR002509">
    <property type="entry name" value="NODB_dom"/>
</dbReference>
<dbReference type="GO" id="GO:0046872">
    <property type="term" value="F:metal ion binding"/>
    <property type="evidence" value="ECO:0007669"/>
    <property type="project" value="UniProtKB-KW"/>
</dbReference>